<keyword evidence="3" id="KW-1185">Reference proteome</keyword>
<dbReference type="EMBL" id="LCWF01000060">
    <property type="protein sequence ID" value="KKY24375.1"/>
    <property type="molecule type" value="Genomic_DNA"/>
</dbReference>
<accession>A0A0G2H6R2</accession>
<evidence type="ECO:0000256" key="1">
    <source>
        <dbReference type="SAM" id="MobiDB-lite"/>
    </source>
</evidence>
<name>A0A0G2H6R2_PHACM</name>
<feature type="region of interest" description="Disordered" evidence="1">
    <location>
        <begin position="183"/>
        <end position="224"/>
    </location>
</feature>
<dbReference type="Proteomes" id="UP000053317">
    <property type="component" value="Unassembled WGS sequence"/>
</dbReference>
<sequence length="268" mass="30989">MNTFTKQYVPQIPTHTPQHVRAQIPRPLPKPALGKSSYTVLAGSRQDPIDLISPTYPRLPSAIMGPPSPPVANEPLILSHSERCFVLFLYLHDISVTKVCRQFEAKPFRHEKGWASEARLQESLRKGWITRRPSQLSDMRTFQMADTDGSLHQLIGNEVDEIIRLASFDRWYFNLQAAETGHRTTKEQKNTLRAHPNHYQENVLRRDQVGKSQSGDNDATSGEVGVQPYQYRDLLYDWDSERRFLIKKLKQTWEKEIEMLQMRMAPGH</sequence>
<reference evidence="2 3" key="2">
    <citation type="submission" date="2015-05" db="EMBL/GenBank/DDBJ databases">
        <authorList>
            <person name="Morales-Cruz A."/>
            <person name="Amrine K.C."/>
            <person name="Cantu D."/>
        </authorList>
    </citation>
    <scope>NUCLEOTIDE SEQUENCE [LARGE SCALE GENOMIC DNA]</scope>
    <source>
        <strain evidence="2">UCRPC4</strain>
    </source>
</reference>
<reference evidence="2 3" key="1">
    <citation type="submission" date="2015-05" db="EMBL/GenBank/DDBJ databases">
        <title>Distinctive expansion of gene families associated with plant cell wall degradation and secondary metabolism in the genomes of grapevine trunk pathogens.</title>
        <authorList>
            <person name="Lawrence D.P."/>
            <person name="Travadon R."/>
            <person name="Rolshausen P.E."/>
            <person name="Baumgartner K."/>
        </authorList>
    </citation>
    <scope>NUCLEOTIDE SEQUENCE [LARGE SCALE GENOMIC DNA]</scope>
    <source>
        <strain evidence="2">UCRPC4</strain>
    </source>
</reference>
<evidence type="ECO:0000313" key="3">
    <source>
        <dbReference type="Proteomes" id="UP000053317"/>
    </source>
</evidence>
<evidence type="ECO:0000313" key="2">
    <source>
        <dbReference type="EMBL" id="KKY24375.1"/>
    </source>
</evidence>
<gene>
    <name evidence="2" type="ORF">UCRPC4_g02485</name>
</gene>
<feature type="compositionally biased region" description="Polar residues" evidence="1">
    <location>
        <begin position="210"/>
        <end position="220"/>
    </location>
</feature>
<proteinExistence type="predicted"/>
<comment type="caution">
    <text evidence="2">The sequence shown here is derived from an EMBL/GenBank/DDBJ whole genome shotgun (WGS) entry which is preliminary data.</text>
</comment>
<organism evidence="2 3">
    <name type="scientific">Phaeomoniella chlamydospora</name>
    <name type="common">Phaeoacremonium chlamydosporum</name>
    <dbReference type="NCBI Taxonomy" id="158046"/>
    <lineage>
        <taxon>Eukaryota</taxon>
        <taxon>Fungi</taxon>
        <taxon>Dikarya</taxon>
        <taxon>Ascomycota</taxon>
        <taxon>Pezizomycotina</taxon>
        <taxon>Eurotiomycetes</taxon>
        <taxon>Chaetothyriomycetidae</taxon>
        <taxon>Phaeomoniellales</taxon>
        <taxon>Phaeomoniellaceae</taxon>
        <taxon>Phaeomoniella</taxon>
    </lineage>
</organism>
<dbReference type="AlphaFoldDB" id="A0A0G2H6R2"/>
<protein>
    <submittedName>
        <fullName evidence="2">Uncharacterized protein</fullName>
    </submittedName>
</protein>